<keyword evidence="6" id="KW-0520">NAD</keyword>
<dbReference type="Gene3D" id="3.30.360.10">
    <property type="entry name" value="Dihydrodipicolinate Reductase, domain 2"/>
    <property type="match status" value="1"/>
</dbReference>
<comment type="pathway">
    <text evidence="8">Amino-acid biosynthesis; L-lysine biosynthesis via DAP pathway; (S)-tetrahydrodipicolinate from L-aspartate: step 4/4.</text>
</comment>
<evidence type="ECO:0000256" key="1">
    <source>
        <dbReference type="ARBA" id="ARBA00006642"/>
    </source>
</evidence>
<reference evidence="15 16" key="1">
    <citation type="journal article" date="2012" name="PLoS ONE">
        <title>Functional divergence in the genus oenococcus as predicted by genome sequencing of the newly-described species, Oenococcus kitaharae.</title>
        <authorList>
            <person name="Borneman A.R."/>
            <person name="McCarthy J.M."/>
            <person name="Chambers P.J."/>
            <person name="Bartowsky E.J."/>
        </authorList>
    </citation>
    <scope>NUCLEOTIDE SEQUENCE [LARGE SCALE GENOMIC DNA]</scope>
    <source>
        <strain evidence="16">DSM17330</strain>
    </source>
</reference>
<dbReference type="GO" id="GO:0005829">
    <property type="term" value="C:cytosol"/>
    <property type="evidence" value="ECO:0007669"/>
    <property type="project" value="TreeGrafter"/>
</dbReference>
<keyword evidence="7" id="KW-0457">Lysine biosynthesis</keyword>
<dbReference type="eggNOG" id="COG0289">
    <property type="taxonomic scope" value="Bacteria"/>
</dbReference>
<evidence type="ECO:0000313" key="15">
    <source>
        <dbReference type="EMBL" id="EHN59744.1"/>
    </source>
</evidence>
<dbReference type="SUPFAM" id="SSF55347">
    <property type="entry name" value="Glyceraldehyde-3-phosphate dehydrogenase-like, C-terminal domain"/>
    <property type="match status" value="1"/>
</dbReference>
<dbReference type="GO" id="GO:0009089">
    <property type="term" value="P:lysine biosynthetic process via diaminopimelate"/>
    <property type="evidence" value="ECO:0007669"/>
    <property type="project" value="UniProtKB-UniRule"/>
</dbReference>
<evidence type="ECO:0000259" key="13">
    <source>
        <dbReference type="Pfam" id="PF01113"/>
    </source>
</evidence>
<evidence type="ECO:0000256" key="3">
    <source>
        <dbReference type="ARBA" id="ARBA00022857"/>
    </source>
</evidence>
<proteinExistence type="inferred from homology"/>
<evidence type="ECO:0000256" key="10">
    <source>
        <dbReference type="ARBA" id="ARBA00049080"/>
    </source>
</evidence>
<organism evidence="15 16">
    <name type="scientific">Oenococcus kitaharae DSM 17330</name>
    <dbReference type="NCBI Taxonomy" id="1045004"/>
    <lineage>
        <taxon>Bacteria</taxon>
        <taxon>Bacillati</taxon>
        <taxon>Bacillota</taxon>
        <taxon>Bacilli</taxon>
        <taxon>Lactobacillales</taxon>
        <taxon>Lactobacillaceae</taxon>
        <taxon>Oenococcus</taxon>
    </lineage>
</organism>
<dbReference type="InterPro" id="IPR036291">
    <property type="entry name" value="NAD(P)-bd_dom_sf"/>
</dbReference>
<accession>G9WGD6</accession>
<evidence type="ECO:0000256" key="8">
    <source>
        <dbReference type="ARBA" id="ARBA00037922"/>
    </source>
</evidence>
<keyword evidence="2" id="KW-0028">Amino-acid biosynthesis</keyword>
<sequence length="256" mass="27695">MKTILLAGAAGKMGQAIQQVIAKHDDWQLSAVLLHHPSAQSAFPAETKIFYKLDEIQGDYDVWLDVTRPETVFQNAAWAIEHHIHPIIGTSGLTDDQIQTLQQAALKAKTGGIIAPNFSISAVLMMYFSGLAAKFMSNASIEEIHHPDKVDAPSGTAKMTAAILAQAGAATAKPDDRRLDGQSQSNLVDGIQIISKRQAGYVAYQSVNFANDYETLSIAQNSLDRKSFMSGVQLAIKNADQQTTLLVGLDKMMGLK</sequence>
<comment type="catalytic activity">
    <reaction evidence="10">
        <text>(S)-2,3,4,5-tetrahydrodipicolinate + NADP(+) + H2O = (2S,4S)-4-hydroxy-2,3,4,5-tetrahydrodipicolinate + NADPH + H(+)</text>
        <dbReference type="Rhea" id="RHEA:35331"/>
        <dbReference type="ChEBI" id="CHEBI:15377"/>
        <dbReference type="ChEBI" id="CHEBI:15378"/>
        <dbReference type="ChEBI" id="CHEBI:16845"/>
        <dbReference type="ChEBI" id="CHEBI:57783"/>
        <dbReference type="ChEBI" id="CHEBI:58349"/>
        <dbReference type="ChEBI" id="CHEBI:67139"/>
        <dbReference type="EC" id="1.17.1.8"/>
    </reaction>
</comment>
<dbReference type="PIRSF" id="PIRSF000161">
    <property type="entry name" value="DHPR"/>
    <property type="match status" value="1"/>
</dbReference>
<evidence type="ECO:0000256" key="6">
    <source>
        <dbReference type="ARBA" id="ARBA00023027"/>
    </source>
</evidence>
<evidence type="ECO:0000256" key="5">
    <source>
        <dbReference type="ARBA" id="ARBA00023002"/>
    </source>
</evidence>
<evidence type="ECO:0000256" key="11">
    <source>
        <dbReference type="ARBA" id="ARBA00049396"/>
    </source>
</evidence>
<dbReference type="CDD" id="cd02274">
    <property type="entry name" value="DHDPR_N"/>
    <property type="match status" value="1"/>
</dbReference>
<dbReference type="Pfam" id="PF01113">
    <property type="entry name" value="DapB_N"/>
    <property type="match status" value="1"/>
</dbReference>
<keyword evidence="3" id="KW-0521">NADP</keyword>
<protein>
    <recommendedName>
        <fullName evidence="9 12">4-hydroxy-tetrahydrodipicolinate reductase</fullName>
        <ecNumber evidence="9 12">1.17.1.8</ecNumber>
    </recommendedName>
</protein>
<evidence type="ECO:0000256" key="7">
    <source>
        <dbReference type="ARBA" id="ARBA00023154"/>
    </source>
</evidence>
<keyword evidence="16" id="KW-1185">Reference proteome</keyword>
<evidence type="ECO:0000256" key="2">
    <source>
        <dbReference type="ARBA" id="ARBA00022605"/>
    </source>
</evidence>
<keyword evidence="4" id="KW-0220">Diaminopimelate biosynthesis</keyword>
<comment type="similarity">
    <text evidence="1">Belongs to the DapB family.</text>
</comment>
<dbReference type="PATRIC" id="fig|1045004.4.peg.1638"/>
<dbReference type="STRING" id="336988.NT96_01995"/>
<gene>
    <name evidence="15" type="ORF">OKIT_1669</name>
</gene>
<dbReference type="AlphaFoldDB" id="G9WGD6"/>
<evidence type="ECO:0000256" key="9">
    <source>
        <dbReference type="ARBA" id="ARBA00038983"/>
    </source>
</evidence>
<dbReference type="GO" id="GO:0019877">
    <property type="term" value="P:diaminopimelate biosynthetic process"/>
    <property type="evidence" value="ECO:0007669"/>
    <property type="project" value="UniProtKB-KW"/>
</dbReference>
<dbReference type="NCBIfam" id="TIGR00036">
    <property type="entry name" value="dapB"/>
    <property type="match status" value="1"/>
</dbReference>
<evidence type="ECO:0000256" key="4">
    <source>
        <dbReference type="ARBA" id="ARBA00022915"/>
    </source>
</evidence>
<dbReference type="PANTHER" id="PTHR20836">
    <property type="entry name" value="DIHYDRODIPICOLINATE REDUCTASE"/>
    <property type="match status" value="1"/>
</dbReference>
<dbReference type="GO" id="GO:0008839">
    <property type="term" value="F:4-hydroxy-tetrahydrodipicolinate reductase"/>
    <property type="evidence" value="ECO:0007669"/>
    <property type="project" value="UniProtKB-UniRule"/>
</dbReference>
<dbReference type="OrthoDB" id="9790352at2"/>
<keyword evidence="5" id="KW-0560">Oxidoreductase</keyword>
<dbReference type="RefSeq" id="WP_007746840.1">
    <property type="nucleotide sequence ID" value="NZ_CM001398.1"/>
</dbReference>
<dbReference type="EMBL" id="AFVZ01000001">
    <property type="protein sequence ID" value="EHN59744.1"/>
    <property type="molecule type" value="Genomic_DNA"/>
</dbReference>
<dbReference type="Pfam" id="PF05173">
    <property type="entry name" value="DapB_C"/>
    <property type="match status" value="1"/>
</dbReference>
<evidence type="ECO:0000256" key="12">
    <source>
        <dbReference type="NCBIfam" id="TIGR00036"/>
    </source>
</evidence>
<dbReference type="Gene3D" id="3.40.50.720">
    <property type="entry name" value="NAD(P)-binding Rossmann-like Domain"/>
    <property type="match status" value="1"/>
</dbReference>
<feature type="domain" description="Dihydrodipicolinate reductase C-terminal" evidence="14">
    <location>
        <begin position="122"/>
        <end position="252"/>
    </location>
</feature>
<dbReference type="PANTHER" id="PTHR20836:SF0">
    <property type="entry name" value="4-HYDROXY-TETRAHYDRODIPICOLINATE REDUCTASE 1, CHLOROPLASTIC-RELATED"/>
    <property type="match status" value="1"/>
</dbReference>
<comment type="catalytic activity">
    <reaction evidence="11">
        <text>(S)-2,3,4,5-tetrahydrodipicolinate + NAD(+) + H2O = (2S,4S)-4-hydroxy-2,3,4,5-tetrahydrodipicolinate + NADH + H(+)</text>
        <dbReference type="Rhea" id="RHEA:35323"/>
        <dbReference type="ChEBI" id="CHEBI:15377"/>
        <dbReference type="ChEBI" id="CHEBI:15378"/>
        <dbReference type="ChEBI" id="CHEBI:16845"/>
        <dbReference type="ChEBI" id="CHEBI:57540"/>
        <dbReference type="ChEBI" id="CHEBI:57945"/>
        <dbReference type="ChEBI" id="CHEBI:67139"/>
        <dbReference type="EC" id="1.17.1.8"/>
    </reaction>
</comment>
<evidence type="ECO:0000259" key="14">
    <source>
        <dbReference type="Pfam" id="PF05173"/>
    </source>
</evidence>
<dbReference type="HOGENOM" id="CLU_047479_0_1_9"/>
<dbReference type="InterPro" id="IPR000846">
    <property type="entry name" value="DapB_N"/>
</dbReference>
<dbReference type="InterPro" id="IPR022663">
    <property type="entry name" value="DapB_C"/>
</dbReference>
<comment type="caution">
    <text evidence="15">The sequence shown here is derived from an EMBL/GenBank/DDBJ whole genome shotgun (WGS) entry which is preliminary data.</text>
</comment>
<dbReference type="EC" id="1.17.1.8" evidence="9 12"/>
<dbReference type="Proteomes" id="UP000004959">
    <property type="component" value="Chromosome"/>
</dbReference>
<name>G9WGD6_9LACO</name>
<evidence type="ECO:0000313" key="16">
    <source>
        <dbReference type="Proteomes" id="UP000004959"/>
    </source>
</evidence>
<dbReference type="SUPFAM" id="SSF51735">
    <property type="entry name" value="NAD(P)-binding Rossmann-fold domains"/>
    <property type="match status" value="1"/>
</dbReference>
<feature type="domain" description="Dihydrodipicolinate reductase N-terminal" evidence="13">
    <location>
        <begin position="4"/>
        <end position="118"/>
    </location>
</feature>
<dbReference type="InterPro" id="IPR023940">
    <property type="entry name" value="DHDPR_bac"/>
</dbReference>